<feature type="domain" description="Histidine kinase" evidence="16">
    <location>
        <begin position="239"/>
        <end position="446"/>
    </location>
</feature>
<keyword evidence="13 15" id="KW-0472">Membrane</keyword>
<evidence type="ECO:0000256" key="13">
    <source>
        <dbReference type="ARBA" id="ARBA00023136"/>
    </source>
</evidence>
<comment type="catalytic activity">
    <reaction evidence="1">
        <text>ATP + protein L-histidine = ADP + protein N-phospho-L-histidine.</text>
        <dbReference type="EC" id="2.7.13.3"/>
    </reaction>
</comment>
<evidence type="ECO:0000256" key="8">
    <source>
        <dbReference type="ARBA" id="ARBA00022741"/>
    </source>
</evidence>
<dbReference type="EC" id="2.7.13.3" evidence="3"/>
<name>A0A1V2A6X4_9BACI</name>
<dbReference type="InterPro" id="IPR036890">
    <property type="entry name" value="HATPase_C_sf"/>
</dbReference>
<comment type="subcellular location">
    <subcellularLocation>
        <location evidence="2">Cell membrane</location>
        <topology evidence="2">Multi-pass membrane protein</topology>
    </subcellularLocation>
</comment>
<keyword evidence="8" id="KW-0547">Nucleotide-binding</keyword>
<feature type="transmembrane region" description="Helical" evidence="15">
    <location>
        <begin position="12"/>
        <end position="34"/>
    </location>
</feature>
<proteinExistence type="predicted"/>
<dbReference type="SUPFAM" id="SSF55874">
    <property type="entry name" value="ATPase domain of HSP90 chaperone/DNA topoisomerase II/histidine kinase"/>
    <property type="match status" value="1"/>
</dbReference>
<keyword evidence="19" id="KW-1185">Reference proteome</keyword>
<evidence type="ECO:0000313" key="19">
    <source>
        <dbReference type="Proteomes" id="UP000188613"/>
    </source>
</evidence>
<dbReference type="Gene3D" id="3.30.565.10">
    <property type="entry name" value="Histidine kinase-like ATPase, C-terminal domain"/>
    <property type="match status" value="1"/>
</dbReference>
<evidence type="ECO:0000256" key="2">
    <source>
        <dbReference type="ARBA" id="ARBA00004651"/>
    </source>
</evidence>
<keyword evidence="4" id="KW-1003">Cell membrane</keyword>
<evidence type="ECO:0000256" key="3">
    <source>
        <dbReference type="ARBA" id="ARBA00012438"/>
    </source>
</evidence>
<dbReference type="PRINTS" id="PR00344">
    <property type="entry name" value="BCTRLSENSOR"/>
</dbReference>
<dbReference type="InterPro" id="IPR003594">
    <property type="entry name" value="HATPase_dom"/>
</dbReference>
<evidence type="ECO:0000256" key="14">
    <source>
        <dbReference type="SAM" id="Coils"/>
    </source>
</evidence>
<dbReference type="Pfam" id="PF02518">
    <property type="entry name" value="HATPase_c"/>
    <property type="match status" value="1"/>
</dbReference>
<keyword evidence="14" id="KW-0175">Coiled coil</keyword>
<dbReference type="SMART" id="SM00388">
    <property type="entry name" value="HisKA"/>
    <property type="match status" value="1"/>
</dbReference>
<dbReference type="Pfam" id="PF00672">
    <property type="entry name" value="HAMP"/>
    <property type="match status" value="1"/>
</dbReference>
<keyword evidence="7 15" id="KW-0812">Transmembrane</keyword>
<dbReference type="GO" id="GO:0005886">
    <property type="term" value="C:plasma membrane"/>
    <property type="evidence" value="ECO:0007669"/>
    <property type="project" value="UniProtKB-SubCell"/>
</dbReference>
<dbReference type="SMART" id="SM00387">
    <property type="entry name" value="HATPase_c"/>
    <property type="match status" value="1"/>
</dbReference>
<evidence type="ECO:0000259" key="17">
    <source>
        <dbReference type="PROSITE" id="PS50885"/>
    </source>
</evidence>
<dbReference type="InterPro" id="IPR050428">
    <property type="entry name" value="TCS_sensor_his_kinase"/>
</dbReference>
<evidence type="ECO:0000256" key="12">
    <source>
        <dbReference type="ARBA" id="ARBA00023012"/>
    </source>
</evidence>
<keyword evidence="11 15" id="KW-1133">Transmembrane helix</keyword>
<dbReference type="AlphaFoldDB" id="A0A1V2A6X4"/>
<feature type="domain" description="HAMP" evidence="17">
    <location>
        <begin position="177"/>
        <end position="231"/>
    </location>
</feature>
<evidence type="ECO:0000256" key="4">
    <source>
        <dbReference type="ARBA" id="ARBA00022475"/>
    </source>
</evidence>
<dbReference type="InterPro" id="IPR003661">
    <property type="entry name" value="HisK_dim/P_dom"/>
</dbReference>
<dbReference type="SUPFAM" id="SSF47384">
    <property type="entry name" value="Homodimeric domain of signal transducing histidine kinase"/>
    <property type="match status" value="1"/>
</dbReference>
<feature type="coiled-coil region" evidence="14">
    <location>
        <begin position="209"/>
        <end position="243"/>
    </location>
</feature>
<dbReference type="PANTHER" id="PTHR45436:SF5">
    <property type="entry name" value="SENSOR HISTIDINE KINASE TRCS"/>
    <property type="match status" value="1"/>
</dbReference>
<dbReference type="PROSITE" id="PS50885">
    <property type="entry name" value="HAMP"/>
    <property type="match status" value="1"/>
</dbReference>
<dbReference type="GO" id="GO:0000155">
    <property type="term" value="F:phosphorelay sensor kinase activity"/>
    <property type="evidence" value="ECO:0007669"/>
    <property type="project" value="InterPro"/>
</dbReference>
<dbReference type="EMBL" id="MSFI01000018">
    <property type="protein sequence ID" value="OMP66753.1"/>
    <property type="molecule type" value="Genomic_DNA"/>
</dbReference>
<dbReference type="InterPro" id="IPR036097">
    <property type="entry name" value="HisK_dim/P_sf"/>
</dbReference>
<keyword evidence="9" id="KW-0418">Kinase</keyword>
<dbReference type="PANTHER" id="PTHR45436">
    <property type="entry name" value="SENSOR HISTIDINE KINASE YKOH"/>
    <property type="match status" value="1"/>
</dbReference>
<dbReference type="Pfam" id="PF00512">
    <property type="entry name" value="HisKA"/>
    <property type="match status" value="1"/>
</dbReference>
<evidence type="ECO:0000256" key="10">
    <source>
        <dbReference type="ARBA" id="ARBA00022840"/>
    </source>
</evidence>
<keyword evidence="10" id="KW-0067">ATP-binding</keyword>
<evidence type="ECO:0000313" key="18">
    <source>
        <dbReference type="EMBL" id="OMP66753.1"/>
    </source>
</evidence>
<dbReference type="InterPro" id="IPR004358">
    <property type="entry name" value="Sig_transdc_His_kin-like_C"/>
</dbReference>
<dbReference type="CDD" id="cd00075">
    <property type="entry name" value="HATPase"/>
    <property type="match status" value="1"/>
</dbReference>
<keyword evidence="6" id="KW-0808">Transferase</keyword>
<evidence type="ECO:0000256" key="15">
    <source>
        <dbReference type="SAM" id="Phobius"/>
    </source>
</evidence>
<dbReference type="InterPro" id="IPR003660">
    <property type="entry name" value="HAMP_dom"/>
</dbReference>
<dbReference type="CDD" id="cd06225">
    <property type="entry name" value="HAMP"/>
    <property type="match status" value="1"/>
</dbReference>
<dbReference type="PROSITE" id="PS50109">
    <property type="entry name" value="HIS_KIN"/>
    <property type="match status" value="1"/>
</dbReference>
<dbReference type="Gene3D" id="1.10.287.130">
    <property type="match status" value="1"/>
</dbReference>
<evidence type="ECO:0000256" key="7">
    <source>
        <dbReference type="ARBA" id="ARBA00022692"/>
    </source>
</evidence>
<evidence type="ECO:0000256" key="11">
    <source>
        <dbReference type="ARBA" id="ARBA00022989"/>
    </source>
</evidence>
<evidence type="ECO:0000256" key="1">
    <source>
        <dbReference type="ARBA" id="ARBA00000085"/>
    </source>
</evidence>
<dbReference type="Gene3D" id="6.10.340.10">
    <property type="match status" value="1"/>
</dbReference>
<dbReference type="SUPFAM" id="SSF158472">
    <property type="entry name" value="HAMP domain-like"/>
    <property type="match status" value="1"/>
</dbReference>
<evidence type="ECO:0000256" key="9">
    <source>
        <dbReference type="ARBA" id="ARBA00022777"/>
    </source>
</evidence>
<accession>A0A1V2A6X4</accession>
<dbReference type="FunFam" id="1.10.287.130:FF:000001">
    <property type="entry name" value="Two-component sensor histidine kinase"/>
    <property type="match status" value="1"/>
</dbReference>
<dbReference type="SMART" id="SM00304">
    <property type="entry name" value="HAMP"/>
    <property type="match status" value="1"/>
</dbReference>
<organism evidence="18 19">
    <name type="scientific">Domibacillus epiphyticus</name>
    <dbReference type="NCBI Taxonomy" id="1714355"/>
    <lineage>
        <taxon>Bacteria</taxon>
        <taxon>Bacillati</taxon>
        <taxon>Bacillota</taxon>
        <taxon>Bacilli</taxon>
        <taxon>Bacillales</taxon>
        <taxon>Bacillaceae</taxon>
        <taxon>Domibacillus</taxon>
    </lineage>
</organism>
<reference evidence="18 19" key="1">
    <citation type="submission" date="2016-12" db="EMBL/GenBank/DDBJ databases">
        <title>Domibacillus sp. SAB 38T whole genome sequencing.</title>
        <authorList>
            <person name="Verma A."/>
            <person name="Ojha A.K."/>
            <person name="Krishnamurthi S."/>
        </authorList>
    </citation>
    <scope>NUCLEOTIDE SEQUENCE [LARGE SCALE GENOMIC DNA]</scope>
    <source>
        <strain evidence="18 19">SAB 38</strain>
    </source>
</reference>
<evidence type="ECO:0000256" key="5">
    <source>
        <dbReference type="ARBA" id="ARBA00022553"/>
    </source>
</evidence>
<gene>
    <name evidence="18" type="ORF">BTO28_10655</name>
</gene>
<dbReference type="CDD" id="cd00082">
    <property type="entry name" value="HisKA"/>
    <property type="match status" value="1"/>
</dbReference>
<evidence type="ECO:0000259" key="16">
    <source>
        <dbReference type="PROSITE" id="PS50109"/>
    </source>
</evidence>
<evidence type="ECO:0000256" key="6">
    <source>
        <dbReference type="ARBA" id="ARBA00022679"/>
    </source>
</evidence>
<dbReference type="STRING" id="1714355.BTO28_10655"/>
<protein>
    <recommendedName>
        <fullName evidence="3">histidine kinase</fullName>
        <ecNumber evidence="3">2.7.13.3</ecNumber>
    </recommendedName>
</protein>
<sequence>MKLKNKIHLGTSVLLIVIVMIMNTAVYFAASSMLKEADLDRAAMDAERITSSLSNPSETLASSDLLRAYAPDSGMVRVILPNGTADGVTVSSNAALLREREAVFKMAERQEIVKVGDSRYARITAPLIWRGGDVAMLELIESLQTTDRILDILRIVLIAASILAVIPAVLSARFLSAVISNPVANMTETMRRIRESGRYERIDIEKNKNDELNDMAATFNDMIELLEKNYEKQEQFVQNASHELKTPLTVIESYANLLQRRGKDRPDLFEESIEAIYNEAVHMKELTQQLLVLARRDESWNLQIETVQISAFVQETADSFEQAYGRRVQVNMKESCTVETDRSKLRQLIYIFLDNARKYSDEDIQIEVKQNTICIRDKGIGIPSEDINKIFDRFYRVDKARTRKTGGFGLGLPIAKELAEAIGADVRIESEEGRGTTAIIILSEFSFYPGILKGKRGEKE</sequence>
<keyword evidence="12" id="KW-0902">Two-component regulatory system</keyword>
<keyword evidence="5" id="KW-0597">Phosphoprotein</keyword>
<comment type="caution">
    <text evidence="18">The sequence shown here is derived from an EMBL/GenBank/DDBJ whole genome shotgun (WGS) entry which is preliminary data.</text>
</comment>
<dbReference type="Proteomes" id="UP000188613">
    <property type="component" value="Unassembled WGS sequence"/>
</dbReference>
<dbReference type="GO" id="GO:0005524">
    <property type="term" value="F:ATP binding"/>
    <property type="evidence" value="ECO:0007669"/>
    <property type="project" value="UniProtKB-KW"/>
</dbReference>
<dbReference type="InterPro" id="IPR005467">
    <property type="entry name" value="His_kinase_dom"/>
</dbReference>
<dbReference type="FunFam" id="3.30.565.10:FF:000006">
    <property type="entry name" value="Sensor histidine kinase WalK"/>
    <property type="match status" value="1"/>
</dbReference>